<keyword evidence="4" id="KW-0411">Iron-sulfur</keyword>
<dbReference type="SUPFAM" id="SSF52016">
    <property type="entry name" value="LeuD/IlvD-like"/>
    <property type="match status" value="1"/>
</dbReference>
<dbReference type="PANTHER" id="PTHR43183">
    <property type="entry name" value="HYPOTHETICAL DIHYDROXYACID DEHYDRATASE (EUROFUNG)-RELATED"/>
    <property type="match status" value="1"/>
</dbReference>
<evidence type="ECO:0000259" key="7">
    <source>
        <dbReference type="Pfam" id="PF24877"/>
    </source>
</evidence>
<evidence type="ECO:0000256" key="2">
    <source>
        <dbReference type="ARBA" id="ARBA00022723"/>
    </source>
</evidence>
<dbReference type="GO" id="GO:0004160">
    <property type="term" value="F:dihydroxy-acid dehydratase activity"/>
    <property type="evidence" value="ECO:0007669"/>
    <property type="project" value="UniProtKB-EC"/>
</dbReference>
<dbReference type="EMBL" id="JXMU01000019">
    <property type="protein sequence ID" value="KPB00606.1"/>
    <property type="molecule type" value="Genomic_DNA"/>
</dbReference>
<dbReference type="Pfam" id="PF24877">
    <property type="entry name" value="ILV_EDD_C"/>
    <property type="match status" value="1"/>
</dbReference>
<gene>
    <name evidence="8" type="ORF">SU32_13105</name>
</gene>
<evidence type="ECO:0000256" key="1">
    <source>
        <dbReference type="ARBA" id="ARBA00006486"/>
    </source>
</evidence>
<keyword evidence="3" id="KW-0408">Iron</keyword>
<protein>
    <submittedName>
        <fullName evidence="8">Dihydroxy-acid dehydratase</fullName>
        <ecNumber evidence="8">4.2.1.9</ecNumber>
    </submittedName>
</protein>
<keyword evidence="5 8" id="KW-0456">Lyase</keyword>
<evidence type="ECO:0000259" key="6">
    <source>
        <dbReference type="Pfam" id="PF00920"/>
    </source>
</evidence>
<dbReference type="NCBIfam" id="NF004784">
    <property type="entry name" value="PRK06131.1"/>
    <property type="match status" value="1"/>
</dbReference>
<dbReference type="Proteomes" id="UP000038011">
    <property type="component" value="Unassembled WGS sequence"/>
</dbReference>
<dbReference type="InterPro" id="IPR042096">
    <property type="entry name" value="Dihydro-acid_dehy_C"/>
</dbReference>
<dbReference type="RefSeq" id="WP_053999855.1">
    <property type="nucleotide sequence ID" value="NZ_JXMU01000019.1"/>
</dbReference>
<dbReference type="GO" id="GO:0051536">
    <property type="term" value="F:iron-sulfur cluster binding"/>
    <property type="evidence" value="ECO:0007669"/>
    <property type="project" value="UniProtKB-KW"/>
</dbReference>
<proteinExistence type="inferred from homology"/>
<dbReference type="InterPro" id="IPR000581">
    <property type="entry name" value="ILV_EDD_N"/>
</dbReference>
<accession>A0A0M9GM20</accession>
<sequence>MSKAPKRLRSQDWFNNPDNPGMTALYLERYLNFGLTREELQSGKPIIGIAQTGSDLSPCNRHHIELAKRVRDGIVAMGGIPIEFPVHPIQETGKRPTAALDRNLSYLSCVEVLYGYPIDGVVLTIGCDKTTPAMLMAAATVNIPAIALSVGPMLNGWWKGERAGSGTVIWKMREKLSTGEIDYEEFMEAAAASAPSVGYCNTMGTATTMNSLAEALGMQLPGSAAIPAPYRERGQMSYETGKRIVEMVREDLKPSDIMTREAFENAIVINSAIGGSTNAPIHLNAIARHLGVPLTNDDWQKLGHKIPLLVNLMPAGKYLGEDYSRAGGVPAVVMELMKENLLPHPTALTANGKTMGDNCANVKNANEDVIKTVAKPMLENAGFINLTGNLFNSAIMKTSVISEEFRQRYLSNPDSPDAFEGKIVVFDGPEDYHHRIDDPKEGIDENTILVMRGAGPIGYPGGAEVVNMQPPAHLIKKGITSLPCIGDGRQSGTSGSPSILNGAPEAAAMGAIALLQTGDRLRVDLNKAEVNILIDDAELNARKEALIAKGGYPYPESQTPWQEIQRGIVDQFDEGMVLKNAPKYQAIAQNLGLPRDSH</sequence>
<dbReference type="InterPro" id="IPR020558">
    <property type="entry name" value="DiOHA_6PGluconate_deHydtase_CS"/>
</dbReference>
<dbReference type="GO" id="GO:0046872">
    <property type="term" value="F:metal ion binding"/>
    <property type="evidence" value="ECO:0007669"/>
    <property type="project" value="UniProtKB-KW"/>
</dbReference>
<keyword evidence="2" id="KW-0479">Metal-binding</keyword>
<dbReference type="STRING" id="1514904.SU32_13105"/>
<comment type="caution">
    <text evidence="8">The sequence shown here is derived from an EMBL/GenBank/DDBJ whole genome shotgun (WGS) entry which is preliminary data.</text>
</comment>
<dbReference type="PROSITE" id="PS00886">
    <property type="entry name" value="ILVD_EDD_1"/>
    <property type="match status" value="1"/>
</dbReference>
<organism evidence="8 9">
    <name type="scientific">Ahrensia marina</name>
    <dbReference type="NCBI Taxonomy" id="1514904"/>
    <lineage>
        <taxon>Bacteria</taxon>
        <taxon>Pseudomonadati</taxon>
        <taxon>Pseudomonadota</taxon>
        <taxon>Alphaproteobacteria</taxon>
        <taxon>Hyphomicrobiales</taxon>
        <taxon>Ahrensiaceae</taxon>
        <taxon>Ahrensia</taxon>
    </lineage>
</organism>
<evidence type="ECO:0000313" key="9">
    <source>
        <dbReference type="Proteomes" id="UP000038011"/>
    </source>
</evidence>
<dbReference type="InterPro" id="IPR056740">
    <property type="entry name" value="ILV_EDD_C"/>
</dbReference>
<dbReference type="Pfam" id="PF00920">
    <property type="entry name" value="ILVD_EDD_N"/>
    <property type="match status" value="1"/>
</dbReference>
<dbReference type="PANTHER" id="PTHR43183:SF1">
    <property type="entry name" value="HYPOTHETICAL DIHYDROXY-ACID DEHYDRATASE (EUROFUNG)-RELATED"/>
    <property type="match status" value="1"/>
</dbReference>
<evidence type="ECO:0000256" key="5">
    <source>
        <dbReference type="ARBA" id="ARBA00023239"/>
    </source>
</evidence>
<comment type="similarity">
    <text evidence="1">Belongs to the IlvD/Edd family.</text>
</comment>
<dbReference type="PATRIC" id="fig|1514904.3.peg.1476"/>
<dbReference type="OrthoDB" id="9807077at2"/>
<evidence type="ECO:0000313" key="8">
    <source>
        <dbReference type="EMBL" id="KPB00606.1"/>
    </source>
</evidence>
<dbReference type="EC" id="4.2.1.9" evidence="8"/>
<keyword evidence="9" id="KW-1185">Reference proteome</keyword>
<dbReference type="InterPro" id="IPR052352">
    <property type="entry name" value="Sugar_Degrad_Dehydratases"/>
</dbReference>
<feature type="domain" description="Dihydroxy-acid/6-phosphogluconate dehydratase N-terminal" evidence="6">
    <location>
        <begin position="44"/>
        <end position="358"/>
    </location>
</feature>
<evidence type="ECO:0000256" key="4">
    <source>
        <dbReference type="ARBA" id="ARBA00023014"/>
    </source>
</evidence>
<name>A0A0M9GM20_9HYPH</name>
<feature type="domain" description="Dihydroxy-acid/6-phosphogluconate dehydratase C-terminal" evidence="7">
    <location>
        <begin position="368"/>
        <end position="575"/>
    </location>
</feature>
<reference evidence="8 9" key="1">
    <citation type="submission" date="2015-01" db="EMBL/GenBank/DDBJ databases">
        <title>Ahrensia donghaiensis sp. nov., a novel dimethylsulphoniopropionate-cleavage bacterium isolated from seawater and emended descriptions of the genus Ahrensia and Ahrensia kielensis.</title>
        <authorList>
            <person name="Liu J."/>
        </authorList>
    </citation>
    <scope>NUCLEOTIDE SEQUENCE [LARGE SCALE GENOMIC DNA]</scope>
    <source>
        <strain evidence="8 9">LZD062</strain>
    </source>
</reference>
<dbReference type="InterPro" id="IPR037237">
    <property type="entry name" value="IlvD/EDD_N"/>
</dbReference>
<evidence type="ECO:0000256" key="3">
    <source>
        <dbReference type="ARBA" id="ARBA00023004"/>
    </source>
</evidence>
<dbReference type="NCBIfam" id="NF009560">
    <property type="entry name" value="PRK13017.1"/>
    <property type="match status" value="1"/>
</dbReference>
<dbReference type="SUPFAM" id="SSF143975">
    <property type="entry name" value="IlvD/EDD N-terminal domain-like"/>
    <property type="match status" value="1"/>
</dbReference>
<dbReference type="Gene3D" id="3.50.30.80">
    <property type="entry name" value="IlvD/EDD C-terminal domain-like"/>
    <property type="match status" value="1"/>
</dbReference>
<dbReference type="AlphaFoldDB" id="A0A0M9GM20"/>